<keyword evidence="4" id="KW-1185">Reference proteome</keyword>
<accession>A0ABM0GYQ6</accession>
<evidence type="ECO:0000259" key="3">
    <source>
        <dbReference type="SMART" id="SM00062"/>
    </source>
</evidence>
<reference evidence="5" key="1">
    <citation type="submission" date="2025-08" db="UniProtKB">
        <authorList>
            <consortium name="RefSeq"/>
        </authorList>
    </citation>
    <scope>IDENTIFICATION</scope>
    <source>
        <tissue evidence="5">Testes</tissue>
    </source>
</reference>
<name>A0ABM0GYQ6_SACKO</name>
<dbReference type="PANTHER" id="PTHR35936:SF19">
    <property type="entry name" value="AMINO-ACID-BINDING PROTEIN YXEM-RELATED"/>
    <property type="match status" value="1"/>
</dbReference>
<evidence type="ECO:0000313" key="4">
    <source>
        <dbReference type="Proteomes" id="UP000694865"/>
    </source>
</evidence>
<proteinExistence type="predicted"/>
<dbReference type="Gene3D" id="3.40.190.10">
    <property type="entry name" value="Periplasmic binding protein-like II"/>
    <property type="match status" value="2"/>
</dbReference>
<dbReference type="GeneID" id="100376747"/>
<feature type="signal peptide" evidence="2">
    <location>
        <begin position="1"/>
        <end position="20"/>
    </location>
</feature>
<dbReference type="InterPro" id="IPR001638">
    <property type="entry name" value="Solute-binding_3/MltF_N"/>
</dbReference>
<dbReference type="SUPFAM" id="SSF53850">
    <property type="entry name" value="Periplasmic binding protein-like II"/>
    <property type="match status" value="1"/>
</dbReference>
<dbReference type="Proteomes" id="UP000694865">
    <property type="component" value="Unplaced"/>
</dbReference>
<evidence type="ECO:0000256" key="1">
    <source>
        <dbReference type="ARBA" id="ARBA00022729"/>
    </source>
</evidence>
<evidence type="ECO:0000256" key="2">
    <source>
        <dbReference type="SAM" id="SignalP"/>
    </source>
</evidence>
<gene>
    <name evidence="5" type="primary">LOC100376747</name>
</gene>
<dbReference type="Pfam" id="PF00497">
    <property type="entry name" value="SBP_bac_3"/>
    <property type="match status" value="1"/>
</dbReference>
<dbReference type="PANTHER" id="PTHR35936">
    <property type="entry name" value="MEMBRANE-BOUND LYTIC MUREIN TRANSGLYCOSYLASE F"/>
    <property type="match status" value="1"/>
</dbReference>
<protein>
    <submittedName>
        <fullName evidence="5">Uncharacterized protein LOC100376747</fullName>
    </submittedName>
</protein>
<keyword evidence="1 2" id="KW-0732">Signal</keyword>
<organism evidence="4 5">
    <name type="scientific">Saccoglossus kowalevskii</name>
    <name type="common">Acorn worm</name>
    <dbReference type="NCBI Taxonomy" id="10224"/>
    <lineage>
        <taxon>Eukaryota</taxon>
        <taxon>Metazoa</taxon>
        <taxon>Hemichordata</taxon>
        <taxon>Enteropneusta</taxon>
        <taxon>Harrimaniidae</taxon>
        <taxon>Saccoglossus</taxon>
    </lineage>
</organism>
<evidence type="ECO:0000313" key="5">
    <source>
        <dbReference type="RefSeq" id="XP_002740349.1"/>
    </source>
</evidence>
<dbReference type="SMART" id="SM00062">
    <property type="entry name" value="PBPb"/>
    <property type="match status" value="1"/>
</dbReference>
<feature type="domain" description="Solute-binding protein family 3/N-terminal" evidence="3">
    <location>
        <begin position="126"/>
        <end position="366"/>
    </location>
</feature>
<feature type="chain" id="PRO_5046731386" evidence="2">
    <location>
        <begin position="21"/>
        <end position="371"/>
    </location>
</feature>
<sequence length="371" mass="41626">MARLVIEGLLLLAVFVQCGGTSDDRGSDTPNYARTYFELFLNGISSDEDNPFNSLSLPRTDYLSQAETRAIPARYASQLMHRESQPQNFLTDIMLMRTLAPLVEKDTLDEMEDRIQNERIYTFAAVLLCNCPMEYIAEDGELKGFAIDLINEVCKLAGKKCIVQHDAPYKCYRHEAGLHSVAGDGLLGRQYDACTTYVRTREREHCVAFTESYWQQNTTSRFFVRDGNHDNFDPANITGKTIGFMDGWVSDEACLSHGRNWIDGAAKLDPGKAVYFKNRKSMFDAVASGEIDAAFLFAVAAYGVTENGFDVLGVGVECGIQSTSHFMTRKDSSLLSWFNPTLRLMKRTGQYHKLCHEAVAKHGHKGKIRCV</sequence>
<dbReference type="RefSeq" id="XP_002740349.1">
    <property type="nucleotide sequence ID" value="XM_002740303.2"/>
</dbReference>